<proteinExistence type="inferred from homology"/>
<dbReference type="Gene3D" id="2.60.40.200">
    <property type="entry name" value="Superoxide dismutase, copper/zinc binding domain"/>
    <property type="match status" value="1"/>
</dbReference>
<dbReference type="EMBL" id="UGXC01000002">
    <property type="protein sequence ID" value="SUG29271.1"/>
    <property type="molecule type" value="Genomic_DNA"/>
</dbReference>
<gene>
    <name evidence="4" type="primary">sodCII_1</name>
    <name evidence="4" type="ORF">NCTC7303_01437</name>
</gene>
<dbReference type="GO" id="GO:0004784">
    <property type="term" value="F:superoxide dismutase activity"/>
    <property type="evidence" value="ECO:0007669"/>
    <property type="project" value="UniProtKB-EC"/>
</dbReference>
<evidence type="ECO:0000259" key="3">
    <source>
        <dbReference type="Pfam" id="PF00080"/>
    </source>
</evidence>
<protein>
    <submittedName>
        <fullName evidence="4">Copper-zinc superoxide dismutase</fullName>
        <ecNumber evidence="4">1.15.1.1</ecNumber>
    </submittedName>
</protein>
<feature type="domain" description="Superoxide dismutase copper/zinc binding" evidence="3">
    <location>
        <begin position="39"/>
        <end position="78"/>
    </location>
</feature>
<accession>A0A379SKM0</accession>
<keyword evidence="4" id="KW-0560">Oxidoreductase</keyword>
<keyword evidence="2" id="KW-0732">Signal</keyword>
<dbReference type="InterPro" id="IPR036423">
    <property type="entry name" value="SOD-like_Cu/Zn_dom_sf"/>
</dbReference>
<dbReference type="Proteomes" id="UP000255443">
    <property type="component" value="Unassembled WGS sequence"/>
</dbReference>
<feature type="chain" id="PRO_5016715243" evidence="2">
    <location>
        <begin position="20"/>
        <end position="115"/>
    </location>
</feature>
<feature type="signal peptide" evidence="2">
    <location>
        <begin position="1"/>
        <end position="19"/>
    </location>
</feature>
<evidence type="ECO:0000256" key="2">
    <source>
        <dbReference type="SAM" id="SignalP"/>
    </source>
</evidence>
<evidence type="ECO:0000256" key="1">
    <source>
        <dbReference type="ARBA" id="ARBA00010457"/>
    </source>
</evidence>
<name>A0A379SKM0_SALER</name>
<dbReference type="AlphaFoldDB" id="A0A379SKM0"/>
<comment type="similarity">
    <text evidence="1">Belongs to the Cu-Zn superoxide dismutase family.</text>
</comment>
<dbReference type="EC" id="1.15.1.1" evidence="4"/>
<dbReference type="InterPro" id="IPR001424">
    <property type="entry name" value="SOD_Cu_Zn_dom"/>
</dbReference>
<evidence type="ECO:0000313" key="4">
    <source>
        <dbReference type="EMBL" id="SUG29271.1"/>
    </source>
</evidence>
<evidence type="ECO:0000313" key="5">
    <source>
        <dbReference type="Proteomes" id="UP000255443"/>
    </source>
</evidence>
<dbReference type="SUPFAM" id="SSF49329">
    <property type="entry name" value="Cu,Zn superoxide dismutase-like"/>
    <property type="match status" value="1"/>
</dbReference>
<reference evidence="4 5" key="1">
    <citation type="submission" date="2018-06" db="EMBL/GenBank/DDBJ databases">
        <authorList>
            <consortium name="Pathogen Informatics"/>
            <person name="Doyle S."/>
        </authorList>
    </citation>
    <scope>NUCLEOTIDE SEQUENCE [LARGE SCALE GENOMIC DNA]</scope>
    <source>
        <strain evidence="4 5">NCTC7303</strain>
    </source>
</reference>
<dbReference type="Pfam" id="PF00080">
    <property type="entry name" value="Sod_Cu"/>
    <property type="match status" value="1"/>
</dbReference>
<organism evidence="4 5">
    <name type="scientific">Salmonella enterica subsp. arizonae</name>
    <dbReference type="NCBI Taxonomy" id="59203"/>
    <lineage>
        <taxon>Bacteria</taxon>
        <taxon>Pseudomonadati</taxon>
        <taxon>Pseudomonadota</taxon>
        <taxon>Gammaproteobacteria</taxon>
        <taxon>Enterobacterales</taxon>
        <taxon>Enterobacteriaceae</taxon>
        <taxon>Salmonella</taxon>
    </lineage>
</organism>
<sequence length="115" mass="12468">MKRLSLAMVTLLACAGAQAASEKVEMNLVTAQGVGQSIGTVVIDETEDGLKFTPHLKALPPGEHGFHIHAKGSCQPAIKDGKLLRQKLPAVIWIHKIPASMKDRKAWGIWATSRY</sequence>
<dbReference type="GO" id="GO:0046872">
    <property type="term" value="F:metal ion binding"/>
    <property type="evidence" value="ECO:0007669"/>
    <property type="project" value="InterPro"/>
</dbReference>